<evidence type="ECO:0000256" key="2">
    <source>
        <dbReference type="ARBA" id="ARBA00022801"/>
    </source>
</evidence>
<dbReference type="SUPFAM" id="SSF81383">
    <property type="entry name" value="F-box domain"/>
    <property type="match status" value="1"/>
</dbReference>
<feature type="compositionally biased region" description="Acidic residues" evidence="4">
    <location>
        <begin position="738"/>
        <end position="749"/>
    </location>
</feature>
<dbReference type="GO" id="GO:0000166">
    <property type="term" value="F:nucleotide binding"/>
    <property type="evidence" value="ECO:0007669"/>
    <property type="project" value="UniProtKB-KW"/>
</dbReference>
<dbReference type="Gene3D" id="3.30.428.10">
    <property type="entry name" value="HIT-like"/>
    <property type="match status" value="1"/>
</dbReference>
<dbReference type="SUPFAM" id="SSF54197">
    <property type="entry name" value="HIT-like"/>
    <property type="match status" value="1"/>
</dbReference>
<dbReference type="InterPro" id="IPR036047">
    <property type="entry name" value="F-box-like_dom_sf"/>
</dbReference>
<feature type="region of interest" description="Disordered" evidence="4">
    <location>
        <begin position="738"/>
        <end position="866"/>
    </location>
</feature>
<dbReference type="InterPro" id="IPR032675">
    <property type="entry name" value="LRR_dom_sf"/>
</dbReference>
<comment type="caution">
    <text evidence="6">The sequence shown here is derived from an EMBL/GenBank/DDBJ whole genome shotgun (WGS) entry which is preliminary data.</text>
</comment>
<gene>
    <name evidence="6" type="ORF">D9611_001274</name>
</gene>
<feature type="domain" description="HIT" evidence="5">
    <location>
        <begin position="10"/>
        <end position="119"/>
    </location>
</feature>
<sequence length="866" mass="97490">MRPQETLRCRFCGIEKSPTNAMLYDDHAFVAFEDIRPAAKHHFLITPKKHIESVRSLRKEDVPFLKEMESVGNKLMEIYHIPEHERRMGFHIPPFNSVNHLHLHAHALPYRSILEQNKYPMVNGSGTDHKGFTWFVEVGQAIRILESETRVATGTITAVEPLIPSTLPVLGPKWRMMWSSLTQQLLQAQHGIDAEAYRTMLKERVVELEAEIRTIKSHHNNLARCNRLPPEILSTIFLLVAHSPQGQNSNTGFGQNAVDMSWMRSTSQVCRRWRDVALACPPLWSRLSFASAEITKLMLLRSKNAPLSVVYDEGNAGFPQHVVDALSHSHRMRAIEIGSDYSLLDLVNAGDVQSKLSRPVPILEYLVLRGFFGPDYPFPGGSFPEGAPALKYLKARGCAISNWQALPLGPNLTTLDLHGYSFRGLRPSIEELHGALKQVPSLLELNLTFFLPLDDDTQPSLSDLQHSLFPKLTILRLHDEFLAISTFLRSFPVPPSASIEITRFARIDGVREGTLEDILAPLSSSWLRVVQSGAHSIAIRPGDPSSTRYIYEAEFNYGRDQTRSGPILHINTLGTPESIGHALLMFRECLDLSTLSVFTANSIILLDTMWDALSDLPQLAEIHIENTTIGSFIDALVDSTAECALKRFPAFSALYLKEVDFQCEDFDSMVPAFLAPEDTERAGKATFILGCLVKEMEFYSMDVVSIEHCWNFNREHWETMQEYLGVKVVWDGFEDPLEEEREEGEEEGVFEGGKGGEEAEEWEDEYDGDEENGEGPEDLEEFGGERGEEGGEETEETGDFINEETGGGEEAEEFEGECEDSDGTETDYVINEEEENGKEAGKSGGEWEEDLVEEDEWQGRREGEEY</sequence>
<evidence type="ECO:0000313" key="6">
    <source>
        <dbReference type="EMBL" id="KAF5341941.1"/>
    </source>
</evidence>
<evidence type="ECO:0000256" key="1">
    <source>
        <dbReference type="ARBA" id="ARBA00022741"/>
    </source>
</evidence>
<dbReference type="InterPro" id="IPR001810">
    <property type="entry name" value="F-box_dom"/>
</dbReference>
<keyword evidence="7" id="KW-1185">Reference proteome</keyword>
<dbReference type="Gene3D" id="3.80.10.10">
    <property type="entry name" value="Ribonuclease Inhibitor"/>
    <property type="match status" value="1"/>
</dbReference>
<keyword evidence="1" id="KW-0547">Nucleotide-binding</keyword>
<feature type="short sequence motif" description="Histidine triad motif" evidence="3">
    <location>
        <begin position="102"/>
        <end position="106"/>
    </location>
</feature>
<dbReference type="GO" id="GO:0016787">
    <property type="term" value="F:hydrolase activity"/>
    <property type="evidence" value="ECO:0007669"/>
    <property type="project" value="UniProtKB-KW"/>
</dbReference>
<reference evidence="6 7" key="1">
    <citation type="journal article" date="2020" name="ISME J.">
        <title>Uncovering the hidden diversity of litter-decomposition mechanisms in mushroom-forming fungi.</title>
        <authorList>
            <person name="Floudas D."/>
            <person name="Bentzer J."/>
            <person name="Ahren D."/>
            <person name="Johansson T."/>
            <person name="Persson P."/>
            <person name="Tunlid A."/>
        </authorList>
    </citation>
    <scope>NUCLEOTIDE SEQUENCE [LARGE SCALE GENOMIC DNA]</scope>
    <source>
        <strain evidence="6 7">CBS 175.51</strain>
    </source>
</reference>
<proteinExistence type="predicted"/>
<dbReference type="EMBL" id="JAACJK010000001">
    <property type="protein sequence ID" value="KAF5341941.1"/>
    <property type="molecule type" value="Genomic_DNA"/>
</dbReference>
<dbReference type="Pfam" id="PF11969">
    <property type="entry name" value="DcpS_C"/>
    <property type="match status" value="1"/>
</dbReference>
<feature type="compositionally biased region" description="Basic and acidic residues" evidence="4">
    <location>
        <begin position="857"/>
        <end position="866"/>
    </location>
</feature>
<feature type="compositionally biased region" description="Acidic residues" evidence="4">
    <location>
        <begin position="790"/>
        <end position="836"/>
    </location>
</feature>
<dbReference type="PANTHER" id="PTHR12486:SF5">
    <property type="entry name" value="ADENOSINE 5'-MONOPHOSPHORAMIDASE HINT3"/>
    <property type="match status" value="1"/>
</dbReference>
<dbReference type="OrthoDB" id="3351939at2759"/>
<evidence type="ECO:0000256" key="3">
    <source>
        <dbReference type="PROSITE-ProRule" id="PRU00464"/>
    </source>
</evidence>
<dbReference type="InterPro" id="IPR011146">
    <property type="entry name" value="HIT-like"/>
</dbReference>
<evidence type="ECO:0000313" key="7">
    <source>
        <dbReference type="Proteomes" id="UP000541558"/>
    </source>
</evidence>
<dbReference type="Gene3D" id="1.20.1280.50">
    <property type="match status" value="1"/>
</dbReference>
<feature type="compositionally biased region" description="Acidic residues" evidence="4">
    <location>
        <begin position="758"/>
        <end position="782"/>
    </location>
</feature>
<evidence type="ECO:0000259" key="5">
    <source>
        <dbReference type="PROSITE" id="PS51084"/>
    </source>
</evidence>
<dbReference type="Pfam" id="PF12937">
    <property type="entry name" value="F-box-like"/>
    <property type="match status" value="1"/>
</dbReference>
<dbReference type="SUPFAM" id="SSF52047">
    <property type="entry name" value="RNI-like"/>
    <property type="match status" value="1"/>
</dbReference>
<dbReference type="PROSITE" id="PS51084">
    <property type="entry name" value="HIT_2"/>
    <property type="match status" value="1"/>
</dbReference>
<evidence type="ECO:0000256" key="4">
    <source>
        <dbReference type="SAM" id="MobiDB-lite"/>
    </source>
</evidence>
<feature type="compositionally biased region" description="Acidic residues" evidence="4">
    <location>
        <begin position="846"/>
        <end position="856"/>
    </location>
</feature>
<dbReference type="InterPro" id="IPR036265">
    <property type="entry name" value="HIT-like_sf"/>
</dbReference>
<dbReference type="Proteomes" id="UP000541558">
    <property type="component" value="Unassembled WGS sequence"/>
</dbReference>
<keyword evidence="2" id="KW-0378">Hydrolase</keyword>
<name>A0A8H5CJ45_9AGAR</name>
<dbReference type="PANTHER" id="PTHR12486">
    <property type="entry name" value="APRATAXIN-RELATED"/>
    <property type="match status" value="1"/>
</dbReference>
<dbReference type="AlphaFoldDB" id="A0A8H5CJ45"/>
<protein>
    <recommendedName>
        <fullName evidence="5">HIT domain-containing protein</fullName>
    </recommendedName>
</protein>
<accession>A0A8H5CJ45</accession>
<organism evidence="6 7">
    <name type="scientific">Ephemerocybe angulata</name>
    <dbReference type="NCBI Taxonomy" id="980116"/>
    <lineage>
        <taxon>Eukaryota</taxon>
        <taxon>Fungi</taxon>
        <taxon>Dikarya</taxon>
        <taxon>Basidiomycota</taxon>
        <taxon>Agaricomycotina</taxon>
        <taxon>Agaricomycetes</taxon>
        <taxon>Agaricomycetidae</taxon>
        <taxon>Agaricales</taxon>
        <taxon>Agaricineae</taxon>
        <taxon>Psathyrellaceae</taxon>
        <taxon>Ephemerocybe</taxon>
    </lineage>
</organism>